<keyword evidence="3" id="KW-1185">Reference proteome</keyword>
<dbReference type="Proteomes" id="UP000281738">
    <property type="component" value="Unassembled WGS sequence"/>
</dbReference>
<dbReference type="EMBL" id="RKHO01000001">
    <property type="protein sequence ID" value="ROR92312.1"/>
    <property type="molecule type" value="Genomic_DNA"/>
</dbReference>
<organism evidence="2 3">
    <name type="scientific">Nocardioides aurantiacus</name>
    <dbReference type="NCBI Taxonomy" id="86796"/>
    <lineage>
        <taxon>Bacteria</taxon>
        <taxon>Bacillati</taxon>
        <taxon>Actinomycetota</taxon>
        <taxon>Actinomycetes</taxon>
        <taxon>Propionibacteriales</taxon>
        <taxon>Nocardioidaceae</taxon>
        <taxon>Nocardioides</taxon>
    </lineage>
</organism>
<gene>
    <name evidence="2" type="ORF">EDD33_3201</name>
</gene>
<comment type="caution">
    <text evidence="2">The sequence shown here is derived from an EMBL/GenBank/DDBJ whole genome shotgun (WGS) entry which is preliminary data.</text>
</comment>
<name>A0A3N2CXP0_9ACTN</name>
<protein>
    <submittedName>
        <fullName evidence="2">Uncharacterized protein DUF559</fullName>
    </submittedName>
</protein>
<accession>A0A3N2CXP0</accession>
<sequence>MEISEVRRRRRRLALELADRQGGVLCRTQLYAAGFSRGEVRAQLRAERWQSVGRHCVAVHTGPLTDLARLWSAVLEGGPRAVLDGDSSLVAAGLSRYDPGRIRVSVPRGARVRHRGTSVDIRQTRRWDAGDVEPGSSPPRTRTAVAAVRAGLWARTERQATLVVTMAVQQRLVTPEELAAELLRIRRARRRALLGGLVLELAGGAGSLGELDVLRALRGRGLPEPDQQVLRRTSSGSYYLDFRWVRWGLVLEIDGVQHGWVENVVADAVRHNAVAMDGDVVLRLPVLGLRLVPELFLDQVEEALRRAGWSDGGAVAS</sequence>
<dbReference type="RefSeq" id="WP_123391948.1">
    <property type="nucleotide sequence ID" value="NZ_RKHO01000001.1"/>
</dbReference>
<evidence type="ECO:0000313" key="2">
    <source>
        <dbReference type="EMBL" id="ROR92312.1"/>
    </source>
</evidence>
<dbReference type="OrthoDB" id="3209715at2"/>
<feature type="domain" description="DUF559" evidence="1">
    <location>
        <begin position="230"/>
        <end position="284"/>
    </location>
</feature>
<dbReference type="Pfam" id="PF04480">
    <property type="entry name" value="DUF559"/>
    <property type="match status" value="1"/>
</dbReference>
<dbReference type="AlphaFoldDB" id="A0A3N2CXP0"/>
<dbReference type="InterPro" id="IPR007569">
    <property type="entry name" value="DUF559"/>
</dbReference>
<proteinExistence type="predicted"/>
<evidence type="ECO:0000259" key="1">
    <source>
        <dbReference type="Pfam" id="PF04480"/>
    </source>
</evidence>
<reference evidence="2 3" key="1">
    <citation type="submission" date="2018-11" db="EMBL/GenBank/DDBJ databases">
        <title>Sequencing the genomes of 1000 actinobacteria strains.</title>
        <authorList>
            <person name="Klenk H.-P."/>
        </authorList>
    </citation>
    <scope>NUCLEOTIDE SEQUENCE [LARGE SCALE GENOMIC DNA]</scope>
    <source>
        <strain evidence="2 3">DSM 12652</strain>
    </source>
</reference>
<evidence type="ECO:0000313" key="3">
    <source>
        <dbReference type="Proteomes" id="UP000281738"/>
    </source>
</evidence>